<feature type="transmembrane region" description="Helical" evidence="5">
    <location>
        <begin position="218"/>
        <end position="239"/>
    </location>
</feature>
<dbReference type="NCBIfam" id="NF008978">
    <property type="entry name" value="PRK12324.1-4"/>
    <property type="match status" value="1"/>
</dbReference>
<evidence type="ECO:0000256" key="4">
    <source>
        <dbReference type="ARBA" id="ARBA00023136"/>
    </source>
</evidence>
<feature type="transmembrane region" description="Helical" evidence="5">
    <location>
        <begin position="58"/>
        <end position="77"/>
    </location>
</feature>
<dbReference type="PANTHER" id="PTHR11048:SF5">
    <property type="entry name" value="DECAPRENYL-PHOSPHATE PHOSPHORIBOSYLTRANSFERASE"/>
    <property type="match status" value="1"/>
</dbReference>
<dbReference type="InterPro" id="IPR044878">
    <property type="entry name" value="UbiA_sf"/>
</dbReference>
<dbReference type="AlphaFoldDB" id="A0A0F7EH64"/>
<evidence type="ECO:0000256" key="1">
    <source>
        <dbReference type="ARBA" id="ARBA00004141"/>
    </source>
</evidence>
<dbReference type="GO" id="GO:0009247">
    <property type="term" value="P:glycolipid biosynthetic process"/>
    <property type="evidence" value="ECO:0007669"/>
    <property type="project" value="TreeGrafter"/>
</dbReference>
<reference evidence="6" key="1">
    <citation type="submission" date="2015-03" db="EMBL/GenBank/DDBJ databases">
        <title>MIGS Cultured Bacterial/Archaeal sample from Brevibacillus laterosporus.</title>
        <authorList>
            <person name="Zeng D."/>
            <person name="Zhu L."/>
            <person name="Dong G."/>
            <person name="Ye W."/>
            <person name="Ren D."/>
            <person name="Wu L."/>
            <person name="Xu J."/>
            <person name="Li G."/>
            <person name="Guo L."/>
        </authorList>
    </citation>
    <scope>NUCLEOTIDE SEQUENCE</scope>
    <source>
        <strain evidence="6">B9</strain>
    </source>
</reference>
<dbReference type="GO" id="GO:0005886">
    <property type="term" value="C:plasma membrane"/>
    <property type="evidence" value="ECO:0007669"/>
    <property type="project" value="TreeGrafter"/>
</dbReference>
<keyword evidence="3 5" id="KW-1133">Transmembrane helix</keyword>
<evidence type="ECO:0000256" key="5">
    <source>
        <dbReference type="SAM" id="Phobius"/>
    </source>
</evidence>
<dbReference type="GO" id="GO:0016757">
    <property type="term" value="F:glycosyltransferase activity"/>
    <property type="evidence" value="ECO:0007669"/>
    <property type="project" value="UniProtKB-KW"/>
</dbReference>
<dbReference type="Pfam" id="PF01040">
    <property type="entry name" value="UbiA"/>
    <property type="match status" value="1"/>
</dbReference>
<feature type="transmembrane region" description="Helical" evidence="5">
    <location>
        <begin position="98"/>
        <end position="117"/>
    </location>
</feature>
<keyword evidence="2 5" id="KW-0812">Transmembrane</keyword>
<keyword evidence="6" id="KW-0328">Glycosyltransferase</keyword>
<gene>
    <name evidence="6" type="ORF">EX87_12915</name>
</gene>
<sequence>MLSNSIKLKERIASKQNIFLLLLLQLRPHQWTKNLLVFAALLFSLHKVSIHLLGKSLIAFFLFCMVSGCVYIINDFADIKNDRNHPEKRYRPMASGALNPFLGLAFGCGLLIASLFSAFHFDLGFGSVLLFYFLINVAYSFTLKHVVILDVMIISAGFVLRAIGGSLMIGTPFTPWFLLCTMLLSLFLAISKRRHELYLLQEEKGSHRKVLENYSIELLNQLNTIVTSATIISYSLFTFTSGRTIQLMWTIPFVIFGIFRYLYLIMMGNKGGTPEKVLVEDKPILITVLLYVIAVASIILIFE</sequence>
<dbReference type="InterPro" id="IPR039653">
    <property type="entry name" value="Prenyltransferase"/>
</dbReference>
<keyword evidence="6" id="KW-0808">Transferase</keyword>
<feature type="transmembrane region" description="Helical" evidence="5">
    <location>
        <begin position="123"/>
        <end position="139"/>
    </location>
</feature>
<comment type="subcellular location">
    <subcellularLocation>
        <location evidence="1">Membrane</location>
        <topology evidence="1">Multi-pass membrane protein</topology>
    </subcellularLocation>
</comment>
<dbReference type="RefSeq" id="WP_031413532.1">
    <property type="nucleotide sequence ID" value="NZ_CP011074.1"/>
</dbReference>
<accession>A0A0F7EH64</accession>
<feature type="transmembrane region" description="Helical" evidence="5">
    <location>
        <begin position="146"/>
        <end position="167"/>
    </location>
</feature>
<dbReference type="InterPro" id="IPR000537">
    <property type="entry name" value="UbiA_prenyltransferase"/>
</dbReference>
<dbReference type="GO" id="GO:0016765">
    <property type="term" value="F:transferase activity, transferring alkyl or aryl (other than methyl) groups"/>
    <property type="evidence" value="ECO:0007669"/>
    <property type="project" value="InterPro"/>
</dbReference>
<dbReference type="Gene3D" id="1.10.357.140">
    <property type="entry name" value="UbiA prenyltransferase"/>
    <property type="match status" value="1"/>
</dbReference>
<name>A0A0F7EH64_BRELA</name>
<feature type="transmembrane region" description="Helical" evidence="5">
    <location>
        <begin position="35"/>
        <end position="52"/>
    </location>
</feature>
<protein>
    <submittedName>
        <fullName evidence="6">Phosphoribose diphosphate:decaprenyl-phosphate phosphoribosyltransferase</fullName>
    </submittedName>
</protein>
<dbReference type="PANTHER" id="PTHR11048">
    <property type="entry name" value="PRENYLTRANSFERASES"/>
    <property type="match status" value="1"/>
</dbReference>
<keyword evidence="4 5" id="KW-0472">Membrane</keyword>
<evidence type="ECO:0000313" key="6">
    <source>
        <dbReference type="EMBL" id="AKF94440.1"/>
    </source>
</evidence>
<dbReference type="CDD" id="cd13963">
    <property type="entry name" value="PT_UbiA_2"/>
    <property type="match status" value="1"/>
</dbReference>
<evidence type="ECO:0000256" key="2">
    <source>
        <dbReference type="ARBA" id="ARBA00022692"/>
    </source>
</evidence>
<feature type="transmembrane region" description="Helical" evidence="5">
    <location>
        <begin position="173"/>
        <end position="190"/>
    </location>
</feature>
<dbReference type="NCBIfam" id="NF008977">
    <property type="entry name" value="PRK12324.1-2"/>
    <property type="match status" value="1"/>
</dbReference>
<feature type="transmembrane region" description="Helical" evidence="5">
    <location>
        <begin position="284"/>
        <end position="302"/>
    </location>
</feature>
<proteinExistence type="predicted"/>
<feature type="transmembrane region" description="Helical" evidence="5">
    <location>
        <begin position="245"/>
        <end position="263"/>
    </location>
</feature>
<dbReference type="EMBL" id="CP011074">
    <property type="protein sequence ID" value="AKF94440.1"/>
    <property type="molecule type" value="Genomic_DNA"/>
</dbReference>
<organism evidence="6">
    <name type="scientific">Brevibacillus laterosporus</name>
    <name type="common">Bacillus laterosporus</name>
    <dbReference type="NCBI Taxonomy" id="1465"/>
    <lineage>
        <taxon>Bacteria</taxon>
        <taxon>Bacillati</taxon>
        <taxon>Bacillota</taxon>
        <taxon>Bacilli</taxon>
        <taxon>Bacillales</taxon>
        <taxon>Paenibacillaceae</taxon>
        <taxon>Brevibacillus</taxon>
    </lineage>
</organism>
<evidence type="ECO:0000256" key="3">
    <source>
        <dbReference type="ARBA" id="ARBA00022989"/>
    </source>
</evidence>